<comment type="function">
    <text evidence="6">One of the primary rRNA binding proteins, it binds specifically to the 5'-end of 16S ribosomal RNA.</text>
</comment>
<organism evidence="7 8">
    <name type="scientific">candidate division WWE3 bacterium RIFCSPLOWO2_01_FULL_37_15</name>
    <dbReference type="NCBI Taxonomy" id="1802622"/>
    <lineage>
        <taxon>Bacteria</taxon>
        <taxon>Katanobacteria</taxon>
    </lineage>
</organism>
<evidence type="ECO:0000313" key="8">
    <source>
        <dbReference type="Proteomes" id="UP000177458"/>
    </source>
</evidence>
<dbReference type="Pfam" id="PF00366">
    <property type="entry name" value="Ribosomal_S17"/>
    <property type="match status" value="1"/>
</dbReference>
<dbReference type="Proteomes" id="UP000177458">
    <property type="component" value="Unassembled WGS sequence"/>
</dbReference>
<dbReference type="EMBL" id="MEVF01000006">
    <property type="protein sequence ID" value="OGC50668.1"/>
    <property type="molecule type" value="Genomic_DNA"/>
</dbReference>
<dbReference type="InterPro" id="IPR000266">
    <property type="entry name" value="Ribosomal_uS17"/>
</dbReference>
<dbReference type="PANTHER" id="PTHR10744:SF1">
    <property type="entry name" value="SMALL RIBOSOMAL SUBUNIT PROTEIN US17M"/>
    <property type="match status" value="1"/>
</dbReference>
<proteinExistence type="inferred from homology"/>
<dbReference type="Gene3D" id="2.40.50.140">
    <property type="entry name" value="Nucleic acid-binding proteins"/>
    <property type="match status" value="1"/>
</dbReference>
<protein>
    <recommendedName>
        <fullName evidence="6">Small ribosomal subunit protein uS17</fullName>
    </recommendedName>
</protein>
<dbReference type="AlphaFoldDB" id="A0A1F4V0H8"/>
<dbReference type="CDD" id="cd00364">
    <property type="entry name" value="Ribosomal_uS17"/>
    <property type="match status" value="1"/>
</dbReference>
<evidence type="ECO:0000313" key="7">
    <source>
        <dbReference type="EMBL" id="OGC50668.1"/>
    </source>
</evidence>
<evidence type="ECO:0000256" key="2">
    <source>
        <dbReference type="ARBA" id="ARBA00022730"/>
    </source>
</evidence>
<dbReference type="GO" id="GO:0022627">
    <property type="term" value="C:cytosolic small ribosomal subunit"/>
    <property type="evidence" value="ECO:0007669"/>
    <property type="project" value="TreeGrafter"/>
</dbReference>
<comment type="caution">
    <text evidence="7">The sequence shown here is derived from an EMBL/GenBank/DDBJ whole genome shotgun (WGS) entry which is preliminary data.</text>
</comment>
<dbReference type="SUPFAM" id="SSF50249">
    <property type="entry name" value="Nucleic acid-binding proteins"/>
    <property type="match status" value="1"/>
</dbReference>
<dbReference type="PANTHER" id="PTHR10744">
    <property type="entry name" value="40S RIBOSOMAL PROTEIN S11 FAMILY MEMBER"/>
    <property type="match status" value="1"/>
</dbReference>
<keyword evidence="3 6" id="KW-0694">RNA-binding</keyword>
<gene>
    <name evidence="6" type="primary">rpsQ</name>
    <name evidence="7" type="ORF">A3A69_02700</name>
</gene>
<evidence type="ECO:0000256" key="5">
    <source>
        <dbReference type="ARBA" id="ARBA00023274"/>
    </source>
</evidence>
<dbReference type="GO" id="GO:0006412">
    <property type="term" value="P:translation"/>
    <property type="evidence" value="ECO:0007669"/>
    <property type="project" value="UniProtKB-UniRule"/>
</dbReference>
<keyword evidence="5 6" id="KW-0687">Ribonucleoprotein</keyword>
<comment type="similarity">
    <text evidence="1 6">Belongs to the universal ribosomal protein uS17 family.</text>
</comment>
<dbReference type="NCBIfam" id="NF004123">
    <property type="entry name" value="PRK05610.1"/>
    <property type="match status" value="1"/>
</dbReference>
<sequence>MIMPKRMFTGKVVSEKMKKTVVVSVEIPKRHPKYGKSIKNTKRFKARNEKNVKLGDIVLIKESRPYAKEVTWEVIKVNPAKKEK</sequence>
<reference evidence="7 8" key="1">
    <citation type="journal article" date="2016" name="Nat. Commun.">
        <title>Thousands of microbial genomes shed light on interconnected biogeochemical processes in an aquifer system.</title>
        <authorList>
            <person name="Anantharaman K."/>
            <person name="Brown C.T."/>
            <person name="Hug L.A."/>
            <person name="Sharon I."/>
            <person name="Castelle C.J."/>
            <person name="Probst A.J."/>
            <person name="Thomas B.C."/>
            <person name="Singh A."/>
            <person name="Wilkins M.J."/>
            <person name="Karaoz U."/>
            <person name="Brodie E.L."/>
            <person name="Williams K.H."/>
            <person name="Hubbard S.S."/>
            <person name="Banfield J.F."/>
        </authorList>
    </citation>
    <scope>NUCLEOTIDE SEQUENCE [LARGE SCALE GENOMIC DNA]</scope>
</reference>
<evidence type="ECO:0000256" key="3">
    <source>
        <dbReference type="ARBA" id="ARBA00022884"/>
    </source>
</evidence>
<dbReference type="InterPro" id="IPR019984">
    <property type="entry name" value="Ribosomal_uS17_bact/chlr"/>
</dbReference>
<dbReference type="PRINTS" id="PR00973">
    <property type="entry name" value="RIBOSOMALS17"/>
</dbReference>
<evidence type="ECO:0000256" key="1">
    <source>
        <dbReference type="ARBA" id="ARBA00010254"/>
    </source>
</evidence>
<accession>A0A1F4V0H8</accession>
<evidence type="ECO:0000256" key="6">
    <source>
        <dbReference type="HAMAP-Rule" id="MF_01345"/>
    </source>
</evidence>
<dbReference type="HAMAP" id="MF_01345_B">
    <property type="entry name" value="Ribosomal_uS17_B"/>
    <property type="match status" value="1"/>
</dbReference>
<dbReference type="InterPro" id="IPR012340">
    <property type="entry name" value="NA-bd_OB-fold"/>
</dbReference>
<keyword evidence="4 6" id="KW-0689">Ribosomal protein</keyword>
<evidence type="ECO:0000256" key="4">
    <source>
        <dbReference type="ARBA" id="ARBA00022980"/>
    </source>
</evidence>
<dbReference type="GO" id="GO:0019843">
    <property type="term" value="F:rRNA binding"/>
    <property type="evidence" value="ECO:0007669"/>
    <property type="project" value="UniProtKB-UniRule"/>
</dbReference>
<comment type="subunit">
    <text evidence="6">Part of the 30S ribosomal subunit.</text>
</comment>
<dbReference type="GO" id="GO:0003735">
    <property type="term" value="F:structural constituent of ribosome"/>
    <property type="evidence" value="ECO:0007669"/>
    <property type="project" value="InterPro"/>
</dbReference>
<name>A0A1F4V0H8_UNCKA</name>
<keyword evidence="2 6" id="KW-0699">rRNA-binding</keyword>